<dbReference type="AlphaFoldDB" id="A0A0L7L4K7"/>
<evidence type="ECO:0000313" key="2">
    <source>
        <dbReference type="EMBL" id="KOB70199.1"/>
    </source>
</evidence>
<dbReference type="STRING" id="104452.A0A0L7L4K7"/>
<dbReference type="PANTHER" id="PTHR21696:SF2">
    <property type="entry name" value="PROTEIN UNC-79 HOMOLOG"/>
    <property type="match status" value="1"/>
</dbReference>
<gene>
    <name evidence="2" type="ORF">OBRU01_15814</name>
</gene>
<evidence type="ECO:0000313" key="3">
    <source>
        <dbReference type="Proteomes" id="UP000037510"/>
    </source>
</evidence>
<comment type="caution">
    <text evidence="2">The sequence shown here is derived from an EMBL/GenBank/DDBJ whole genome shotgun (WGS) entry which is preliminary data.</text>
</comment>
<organism evidence="2 3">
    <name type="scientific">Operophtera brumata</name>
    <name type="common">Winter moth</name>
    <name type="synonym">Phalaena brumata</name>
    <dbReference type="NCBI Taxonomy" id="104452"/>
    <lineage>
        <taxon>Eukaryota</taxon>
        <taxon>Metazoa</taxon>
        <taxon>Ecdysozoa</taxon>
        <taxon>Arthropoda</taxon>
        <taxon>Hexapoda</taxon>
        <taxon>Insecta</taxon>
        <taxon>Pterygota</taxon>
        <taxon>Neoptera</taxon>
        <taxon>Endopterygota</taxon>
        <taxon>Lepidoptera</taxon>
        <taxon>Glossata</taxon>
        <taxon>Ditrysia</taxon>
        <taxon>Geometroidea</taxon>
        <taxon>Geometridae</taxon>
        <taxon>Larentiinae</taxon>
        <taxon>Operophtera</taxon>
    </lineage>
</organism>
<accession>A0A0L7L4K7</accession>
<dbReference type="Proteomes" id="UP000037510">
    <property type="component" value="Unassembled WGS sequence"/>
</dbReference>
<feature type="region of interest" description="Disordered" evidence="1">
    <location>
        <begin position="62"/>
        <end position="89"/>
    </location>
</feature>
<feature type="compositionally biased region" description="Pro residues" evidence="1">
    <location>
        <begin position="66"/>
        <end position="80"/>
    </location>
</feature>
<feature type="compositionally biased region" description="Polar residues" evidence="1">
    <location>
        <begin position="7"/>
        <end position="21"/>
    </location>
</feature>
<dbReference type="EMBL" id="JTDY01003074">
    <property type="protein sequence ID" value="KOB70199.1"/>
    <property type="molecule type" value="Genomic_DNA"/>
</dbReference>
<dbReference type="PANTHER" id="PTHR21696">
    <property type="entry name" value="PROTEIN UNC-79 HOMOLOG"/>
    <property type="match status" value="1"/>
</dbReference>
<protein>
    <submittedName>
        <fullName evidence="2">Protein unc-79-like protein</fullName>
    </submittedName>
</protein>
<proteinExistence type="predicted"/>
<name>A0A0L7L4K7_OPEBR</name>
<evidence type="ECO:0000256" key="1">
    <source>
        <dbReference type="SAM" id="MobiDB-lite"/>
    </source>
</evidence>
<dbReference type="InterPro" id="IPR024855">
    <property type="entry name" value="UNC79"/>
</dbReference>
<reference evidence="2 3" key="1">
    <citation type="journal article" date="2015" name="Genome Biol. Evol.">
        <title>The genome of winter moth (Operophtera brumata) provides a genomic perspective on sexual dimorphism and phenology.</title>
        <authorList>
            <person name="Derks M.F."/>
            <person name="Smit S."/>
            <person name="Salis L."/>
            <person name="Schijlen E."/>
            <person name="Bossers A."/>
            <person name="Mateman C."/>
            <person name="Pijl A.S."/>
            <person name="de Ridder D."/>
            <person name="Groenen M.A."/>
            <person name="Visser M.E."/>
            <person name="Megens H.J."/>
        </authorList>
    </citation>
    <scope>NUCLEOTIDE SEQUENCE [LARGE SCALE GENOMIC DNA]</scope>
    <source>
        <strain evidence="2">WM2013NL</strain>
        <tissue evidence="2">Head and thorax</tissue>
    </source>
</reference>
<keyword evidence="3" id="KW-1185">Reference proteome</keyword>
<sequence>MWHLAVGSSTSPDTAPSSNGDGQFAAWPHPRSPTHHHIKSPVKGVCAYASPESPLSKMEVAWHAAHPPPPPPPHQPFHIPPPERPRGVSPRRLARQAAQLGSPPAPAAPFNMGVAPWWEDESRAGRRAAHAGTAPRPDTTLCYRCGECGTAVEQYSDEELGLCVIVLATFVHREPAAAAPMLPALLHNADTNTRLPGSAVFVAHQFLRCVLHQLAPHNKQRQMFFKSIAQAFVDFNELYPCGPLQLVCLAPEVLGPAGACGALLQQLETLLRNIALHLPQLDDVLPLLRAATAALRIPAANQHKSILEPISKIISYGIQNFVLKLSVISELSVACVRAFSRDRDKFILQGHGCNLLLPPQLNTGDLLTAGPAGPEAREGGIAQYVAMELALEHGGCMRPDRGQPGRHLMPWMSSNLPGNRDVSECVSRVRLVSWLVVGALCNCRGGAALRACVPQDATCHITDHIQVCKSDVSECVSHVRLVSWLVVGALCNCRGGSALRACLAETVNLHFLSLLESLLECNSTVLNKLLPLWTPILYSPLFNVSTEH</sequence>
<feature type="region of interest" description="Disordered" evidence="1">
    <location>
        <begin position="1"/>
        <end position="38"/>
    </location>
</feature>